<accession>A0A2G9HMG3</accession>
<dbReference type="InterPro" id="IPR036875">
    <property type="entry name" value="Znf_CCHC_sf"/>
</dbReference>
<dbReference type="GO" id="GO:0008270">
    <property type="term" value="F:zinc ion binding"/>
    <property type="evidence" value="ECO:0007669"/>
    <property type="project" value="InterPro"/>
</dbReference>
<organism evidence="1 2">
    <name type="scientific">Handroanthus impetiginosus</name>
    <dbReference type="NCBI Taxonomy" id="429701"/>
    <lineage>
        <taxon>Eukaryota</taxon>
        <taxon>Viridiplantae</taxon>
        <taxon>Streptophyta</taxon>
        <taxon>Embryophyta</taxon>
        <taxon>Tracheophyta</taxon>
        <taxon>Spermatophyta</taxon>
        <taxon>Magnoliopsida</taxon>
        <taxon>eudicotyledons</taxon>
        <taxon>Gunneridae</taxon>
        <taxon>Pentapetalae</taxon>
        <taxon>asterids</taxon>
        <taxon>lamiids</taxon>
        <taxon>Lamiales</taxon>
        <taxon>Bignoniaceae</taxon>
        <taxon>Crescentiina</taxon>
        <taxon>Tabebuia alliance</taxon>
        <taxon>Handroanthus</taxon>
    </lineage>
</organism>
<dbReference type="GO" id="GO:0003676">
    <property type="term" value="F:nucleic acid binding"/>
    <property type="evidence" value="ECO:0007669"/>
    <property type="project" value="InterPro"/>
</dbReference>
<reference evidence="2" key="1">
    <citation type="journal article" date="2018" name="Gigascience">
        <title>Genome assembly of the Pink Ipe (Handroanthus impetiginosus, Bignoniaceae), a highly valued, ecologically keystone Neotropical timber forest tree.</title>
        <authorList>
            <person name="Silva-Junior O.B."/>
            <person name="Grattapaglia D."/>
            <person name="Novaes E."/>
            <person name="Collevatti R.G."/>
        </authorList>
    </citation>
    <scope>NUCLEOTIDE SEQUENCE [LARGE SCALE GENOMIC DNA]</scope>
    <source>
        <strain evidence="2">cv. UFG-1</strain>
    </source>
</reference>
<gene>
    <name evidence="1" type="ORF">CDL12_08600</name>
</gene>
<evidence type="ECO:0000313" key="1">
    <source>
        <dbReference type="EMBL" id="PIN18728.1"/>
    </source>
</evidence>
<proteinExistence type="predicted"/>
<dbReference type="AlphaFoldDB" id="A0A2G9HMG3"/>
<comment type="caution">
    <text evidence="1">The sequence shown here is derived from an EMBL/GenBank/DDBJ whole genome shotgun (WGS) entry which is preliminary data.</text>
</comment>
<dbReference type="SUPFAM" id="SSF57756">
    <property type="entry name" value="Retrovirus zinc finger-like domains"/>
    <property type="match status" value="1"/>
</dbReference>
<dbReference type="Proteomes" id="UP000231279">
    <property type="component" value="Unassembled WGS sequence"/>
</dbReference>
<sequence>MKHASEIHTHLEELHSVQICYERYNTSKELFMARTIERSSVHEHGLKMISLIEKLDVVVDNDLYMNLFLQSLPNSSNQFIMNFNMSKLKVTINKLINMFVTAESTIKKDKMVLVALTSMTRKGKVRKKNKGSFFKGKQVSKKLGGIKKKTNTKEHKCLYYGEIGNWKRNCKKYLAFLKNVISLFCKSLHGVQRTGKLNKGDVILRMGKGARVDAEASIEIE</sequence>
<evidence type="ECO:0000313" key="2">
    <source>
        <dbReference type="Proteomes" id="UP000231279"/>
    </source>
</evidence>
<name>A0A2G9HMG3_9LAMI</name>
<protein>
    <submittedName>
        <fullName evidence="1">Uncharacterized protein</fullName>
    </submittedName>
</protein>
<dbReference type="OrthoDB" id="904370at2759"/>
<dbReference type="EMBL" id="NKXS01001409">
    <property type="protein sequence ID" value="PIN18728.1"/>
    <property type="molecule type" value="Genomic_DNA"/>
</dbReference>
<dbReference type="STRING" id="429701.A0A2G9HMG3"/>
<keyword evidence="2" id="KW-1185">Reference proteome</keyword>